<name>A0A699TM66_TANCI</name>
<reference evidence="2" key="1">
    <citation type="journal article" date="2019" name="Sci. Rep.">
        <title>Draft genome of Tanacetum cinerariifolium, the natural source of mosquito coil.</title>
        <authorList>
            <person name="Yamashiro T."/>
            <person name="Shiraishi A."/>
            <person name="Satake H."/>
            <person name="Nakayama K."/>
        </authorList>
    </citation>
    <scope>NUCLEOTIDE SEQUENCE</scope>
</reference>
<protein>
    <submittedName>
        <fullName evidence="2">Uncharacterized protein</fullName>
    </submittedName>
</protein>
<proteinExistence type="predicted"/>
<feature type="region of interest" description="Disordered" evidence="1">
    <location>
        <begin position="1"/>
        <end position="69"/>
    </location>
</feature>
<feature type="non-terminal residue" evidence="2">
    <location>
        <position position="1"/>
    </location>
</feature>
<evidence type="ECO:0000256" key="1">
    <source>
        <dbReference type="SAM" id="MobiDB-lite"/>
    </source>
</evidence>
<feature type="non-terminal residue" evidence="2">
    <location>
        <position position="69"/>
    </location>
</feature>
<accession>A0A699TM66</accession>
<organism evidence="2">
    <name type="scientific">Tanacetum cinerariifolium</name>
    <name type="common">Dalmatian daisy</name>
    <name type="synonym">Chrysanthemum cinerariifolium</name>
    <dbReference type="NCBI Taxonomy" id="118510"/>
    <lineage>
        <taxon>Eukaryota</taxon>
        <taxon>Viridiplantae</taxon>
        <taxon>Streptophyta</taxon>
        <taxon>Embryophyta</taxon>
        <taxon>Tracheophyta</taxon>
        <taxon>Spermatophyta</taxon>
        <taxon>Magnoliopsida</taxon>
        <taxon>eudicotyledons</taxon>
        <taxon>Gunneridae</taxon>
        <taxon>Pentapetalae</taxon>
        <taxon>asterids</taxon>
        <taxon>campanulids</taxon>
        <taxon>Asterales</taxon>
        <taxon>Asteraceae</taxon>
        <taxon>Asteroideae</taxon>
        <taxon>Anthemideae</taxon>
        <taxon>Anthemidinae</taxon>
        <taxon>Tanacetum</taxon>
    </lineage>
</organism>
<dbReference type="AlphaFoldDB" id="A0A699TM66"/>
<comment type="caution">
    <text evidence="2">The sequence shown here is derived from an EMBL/GenBank/DDBJ whole genome shotgun (WGS) entry which is preliminary data.</text>
</comment>
<evidence type="ECO:0000313" key="2">
    <source>
        <dbReference type="EMBL" id="GFD09054.1"/>
    </source>
</evidence>
<sequence>KGGKCDGSGTSKAKKGGNGDGTGLSKITKGVQGNKGGPSNAKTGDGSGPSKNDGKGKQVYHKGGIIINE</sequence>
<dbReference type="EMBL" id="BKCJ011242626">
    <property type="protein sequence ID" value="GFD09054.1"/>
    <property type="molecule type" value="Genomic_DNA"/>
</dbReference>
<gene>
    <name evidence="2" type="ORF">Tci_881023</name>
</gene>